<protein>
    <recommendedName>
        <fullName evidence="1">Nudix hydrolase domain-containing protein</fullName>
    </recommendedName>
</protein>
<dbReference type="SUPFAM" id="SSF55811">
    <property type="entry name" value="Nudix"/>
    <property type="match status" value="1"/>
</dbReference>
<proteinExistence type="predicted"/>
<name>A0A1F5ITV6_9BACT</name>
<dbReference type="InterPro" id="IPR000086">
    <property type="entry name" value="NUDIX_hydrolase_dom"/>
</dbReference>
<dbReference type="PANTHER" id="PTHR10885">
    <property type="entry name" value="ISOPENTENYL-DIPHOSPHATE DELTA-ISOMERASE"/>
    <property type="match status" value="1"/>
</dbReference>
<sequence>MDQTILAVDDNGNFLEYISKEAGHSGKGKRHLAIAVLLTNSEGQVLLQKRKHQIFDNIWDITGATHPLHKQDGVDESLEEATLRCLRDEWDISSTTSAKGGLRGIKEIGAFNYFAFCGEFCENEHCYLMVGDYDGQVSLNTDMGYEYKWMEKEEFLKDIVQNPQEYTPWAREGIFTLQKPV</sequence>
<evidence type="ECO:0000313" key="3">
    <source>
        <dbReference type="Proteomes" id="UP000176336"/>
    </source>
</evidence>
<dbReference type="Gene3D" id="3.90.79.10">
    <property type="entry name" value="Nucleoside Triphosphate Pyrophosphohydrolase"/>
    <property type="match status" value="1"/>
</dbReference>
<reference evidence="2 3" key="1">
    <citation type="journal article" date="2016" name="Nat. Commun.">
        <title>Thousands of microbial genomes shed light on interconnected biogeochemical processes in an aquifer system.</title>
        <authorList>
            <person name="Anantharaman K."/>
            <person name="Brown C.T."/>
            <person name="Hug L.A."/>
            <person name="Sharon I."/>
            <person name="Castelle C.J."/>
            <person name="Probst A.J."/>
            <person name="Thomas B.C."/>
            <person name="Singh A."/>
            <person name="Wilkins M.J."/>
            <person name="Karaoz U."/>
            <person name="Brodie E.L."/>
            <person name="Williams K.H."/>
            <person name="Hubbard S.S."/>
            <person name="Banfield J.F."/>
        </authorList>
    </citation>
    <scope>NUCLEOTIDE SEQUENCE [LARGE SCALE GENOMIC DNA]</scope>
</reference>
<gene>
    <name evidence="2" type="ORF">A2871_02370</name>
</gene>
<dbReference type="InterPro" id="IPR015797">
    <property type="entry name" value="NUDIX_hydrolase-like_dom_sf"/>
</dbReference>
<dbReference type="GO" id="GO:0003824">
    <property type="term" value="F:catalytic activity"/>
    <property type="evidence" value="ECO:0007669"/>
    <property type="project" value="UniProtKB-ARBA"/>
</dbReference>
<dbReference type="PANTHER" id="PTHR10885:SF0">
    <property type="entry name" value="ISOPENTENYL-DIPHOSPHATE DELTA-ISOMERASE"/>
    <property type="match status" value="1"/>
</dbReference>
<comment type="caution">
    <text evidence="2">The sequence shown here is derived from an EMBL/GenBank/DDBJ whole genome shotgun (WGS) entry which is preliminary data.</text>
</comment>
<accession>A0A1F5ITV6</accession>
<dbReference type="PROSITE" id="PS51462">
    <property type="entry name" value="NUDIX"/>
    <property type="match status" value="1"/>
</dbReference>
<organism evidence="2 3">
    <name type="scientific">Candidatus Daviesbacteria bacterium RIFCSPHIGHO2_01_FULL_41_23</name>
    <dbReference type="NCBI Taxonomy" id="1797764"/>
    <lineage>
        <taxon>Bacteria</taxon>
        <taxon>Candidatus Daviesiibacteriota</taxon>
    </lineage>
</organism>
<feature type="domain" description="Nudix hydrolase" evidence="1">
    <location>
        <begin position="29"/>
        <end position="172"/>
    </location>
</feature>
<dbReference type="Pfam" id="PF00293">
    <property type="entry name" value="NUDIX"/>
    <property type="match status" value="1"/>
</dbReference>
<evidence type="ECO:0000259" key="1">
    <source>
        <dbReference type="PROSITE" id="PS51462"/>
    </source>
</evidence>
<evidence type="ECO:0000313" key="2">
    <source>
        <dbReference type="EMBL" id="OGE19805.1"/>
    </source>
</evidence>
<dbReference type="EMBL" id="MFCR01000001">
    <property type="protein sequence ID" value="OGE19805.1"/>
    <property type="molecule type" value="Genomic_DNA"/>
</dbReference>
<dbReference type="AlphaFoldDB" id="A0A1F5ITV6"/>
<dbReference type="Proteomes" id="UP000176336">
    <property type="component" value="Unassembled WGS sequence"/>
</dbReference>